<dbReference type="OrthoDB" id="201595at2759"/>
<dbReference type="PANTHER" id="PTHR10736:SF65">
    <property type="entry name" value="BESTROPHIN 1, ISOFORM C-RELATED"/>
    <property type="match status" value="1"/>
</dbReference>
<sequence length="922" mass="102998">MTVTYTHHVASSKGFGCFWKLLFRWKGSIYKLVWQDLFFYMLLYGACSVTYRCFLDEPQKRVFERISMHCNQFTDLIPVAFVLGFYVSIVVQRWWNQYMSLPWPDSLALFVSTCIHGGDERSRVMRRTIMRYVNLTLVITLSMISPRVKKRFPTLDHVMEAGFLTSQEKKIFEAMNRKTTHPKYWMPLVWAGTIVSRARKEGWIRDDFAVKSLIDEISKFRGLNGTLLSYDWISIPLVYTQVVTLAVYTFFIGTIMGRQFLDPAQKIPNYTVDFYVPWFTFLQFFFYMGWLKVAETLVNPFGEDDDDFEVNWLIDRNLQVSYLIVDEMHEEHPDLIQDVYWDEVFPQSLPYTVASEPFRRMAPQGSTFNMQVPDAEQEIILVPLEEEDEDEGGTTHRRHVKIDMNQSGISRDSLHSSSSAIAMKVRSPRASMSEGRKGSVLSVLLNRVMHSNVHDANATRFSRLGSSLSIKSKRTNARLNRNSSRLSTMSHGSSGRESYSRPTPRGVPNSASVARSAISDELGFDDCQLSQNREVLLDEEGAILIRIKPDSERRPQSTKSAFESSTSRPSKTVLPNTSTASASLSSSPVLGVHVATSASSTSRATDVAGRAVGARLPPLPTPVSKKTANGRHSLAPLQMRGSLSSSGHTAAHLLSQELGSDEEVETPWGNNEPVSLEFPLCKSGETGTIRRKGKSPRDERLVSAVSQPCAQEDLLSPSAGGVARGAMIMRGLSVPNDWNVEHKMLDYNQDLNQSHTDSALCKTSAVDIPKKKQSSFADSGVAFPPSSPPPTPNTVLDLPGEFSVASLLEPESLRMSLSERFSTLNNVDAVQTITEPDQPSHVRKSTSIPEGLDVVNEENETYDDDSDNSNANCKPSTSPPHPPISSPPSPKSLKKMDFMKSEHEPPLFISESPNALSFDGRP</sequence>
<dbReference type="GO" id="GO:0016020">
    <property type="term" value="C:membrane"/>
    <property type="evidence" value="ECO:0007669"/>
    <property type="project" value="UniProtKB-SubCell"/>
</dbReference>
<feature type="region of interest" description="Disordered" evidence="6">
    <location>
        <begin position="472"/>
        <end position="513"/>
    </location>
</feature>
<feature type="compositionally biased region" description="Polar residues" evidence="6">
    <location>
        <begin position="477"/>
        <end position="501"/>
    </location>
</feature>
<proteinExistence type="inferred from homology"/>
<evidence type="ECO:0000313" key="8">
    <source>
        <dbReference type="Proteomes" id="UP000694843"/>
    </source>
</evidence>
<feature type="compositionally biased region" description="Basic and acidic residues" evidence="6">
    <location>
        <begin position="894"/>
        <end position="905"/>
    </location>
</feature>
<feature type="region of interest" description="Disordered" evidence="6">
    <location>
        <begin position="776"/>
        <end position="798"/>
    </location>
</feature>
<dbReference type="GO" id="GO:0005254">
    <property type="term" value="F:chloride channel activity"/>
    <property type="evidence" value="ECO:0007669"/>
    <property type="project" value="InterPro"/>
</dbReference>
<name>A0A8B7NKH7_HYAAZ</name>
<dbReference type="GeneID" id="108671180"/>
<feature type="compositionally biased region" description="Low complexity" evidence="6">
    <location>
        <begin position="577"/>
        <end position="587"/>
    </location>
</feature>
<dbReference type="KEGG" id="hazt:108671180"/>
<dbReference type="InterPro" id="IPR021134">
    <property type="entry name" value="Bestrophin-like"/>
</dbReference>
<evidence type="ECO:0000313" key="9">
    <source>
        <dbReference type="RefSeq" id="XP_018014164.1"/>
    </source>
</evidence>
<evidence type="ECO:0000256" key="6">
    <source>
        <dbReference type="SAM" id="MobiDB-lite"/>
    </source>
</evidence>
<feature type="compositionally biased region" description="Low complexity" evidence="6">
    <location>
        <begin position="595"/>
        <end position="605"/>
    </location>
</feature>
<keyword evidence="4 7" id="KW-0472">Membrane</keyword>
<reference evidence="9" key="1">
    <citation type="submission" date="2025-08" db="UniProtKB">
        <authorList>
            <consortium name="RefSeq"/>
        </authorList>
    </citation>
    <scope>IDENTIFICATION</scope>
    <source>
        <tissue evidence="9">Whole organism</tissue>
    </source>
</reference>
<keyword evidence="2 7" id="KW-0812">Transmembrane</keyword>
<dbReference type="PANTHER" id="PTHR10736">
    <property type="entry name" value="BESTROPHIN"/>
    <property type="match status" value="1"/>
</dbReference>
<keyword evidence="8" id="KW-1185">Reference proteome</keyword>
<feature type="compositionally biased region" description="Pro residues" evidence="6">
    <location>
        <begin position="877"/>
        <end position="890"/>
    </location>
</feature>
<comment type="subcellular location">
    <subcellularLocation>
        <location evidence="1">Membrane</location>
    </subcellularLocation>
</comment>
<feature type="transmembrane region" description="Helical" evidence="7">
    <location>
        <begin position="76"/>
        <end position="95"/>
    </location>
</feature>
<comment type="similarity">
    <text evidence="5">Belongs to the anion channel-forming bestrophin (TC 1.A.46) family. Calcium-sensitive chloride channel subfamily.</text>
</comment>
<dbReference type="AlphaFoldDB" id="A0A8B7NKH7"/>
<dbReference type="Proteomes" id="UP000694843">
    <property type="component" value="Unplaced"/>
</dbReference>
<keyword evidence="3 7" id="KW-1133">Transmembrane helix</keyword>
<dbReference type="RefSeq" id="XP_018014164.1">
    <property type="nucleotide sequence ID" value="XM_018158675.2"/>
</dbReference>
<feature type="region of interest" description="Disordered" evidence="6">
    <location>
        <begin position="547"/>
        <end position="631"/>
    </location>
</feature>
<accession>A0A8B7NKH7</accession>
<evidence type="ECO:0000256" key="3">
    <source>
        <dbReference type="ARBA" id="ARBA00022989"/>
    </source>
</evidence>
<evidence type="ECO:0000256" key="4">
    <source>
        <dbReference type="ARBA" id="ARBA00023136"/>
    </source>
</evidence>
<gene>
    <name evidence="9" type="primary">LOC108671180</name>
</gene>
<feature type="transmembrane region" description="Helical" evidence="7">
    <location>
        <begin position="232"/>
        <end position="251"/>
    </location>
</feature>
<dbReference type="Pfam" id="PF01062">
    <property type="entry name" value="Bestrophin"/>
    <property type="match status" value="1"/>
</dbReference>
<feature type="transmembrane region" description="Helical" evidence="7">
    <location>
        <begin position="272"/>
        <end position="290"/>
    </location>
</feature>
<evidence type="ECO:0000256" key="1">
    <source>
        <dbReference type="ARBA" id="ARBA00004370"/>
    </source>
</evidence>
<feature type="transmembrane region" description="Helical" evidence="7">
    <location>
        <begin position="37"/>
        <end position="55"/>
    </location>
</feature>
<feature type="region of interest" description="Disordered" evidence="6">
    <location>
        <begin position="833"/>
        <end position="922"/>
    </location>
</feature>
<feature type="compositionally biased region" description="Polar residues" evidence="6">
    <location>
        <begin position="557"/>
        <end position="576"/>
    </location>
</feature>
<feature type="region of interest" description="Disordered" evidence="6">
    <location>
        <begin position="659"/>
        <end position="679"/>
    </location>
</feature>
<evidence type="ECO:0000256" key="2">
    <source>
        <dbReference type="ARBA" id="ARBA00022692"/>
    </source>
</evidence>
<protein>
    <submittedName>
        <fullName evidence="9">Bestrophin-3</fullName>
    </submittedName>
</protein>
<evidence type="ECO:0000256" key="7">
    <source>
        <dbReference type="SAM" id="Phobius"/>
    </source>
</evidence>
<organism evidence="8 9">
    <name type="scientific">Hyalella azteca</name>
    <name type="common">Amphipod</name>
    <dbReference type="NCBI Taxonomy" id="294128"/>
    <lineage>
        <taxon>Eukaryota</taxon>
        <taxon>Metazoa</taxon>
        <taxon>Ecdysozoa</taxon>
        <taxon>Arthropoda</taxon>
        <taxon>Crustacea</taxon>
        <taxon>Multicrustacea</taxon>
        <taxon>Malacostraca</taxon>
        <taxon>Eumalacostraca</taxon>
        <taxon>Peracarida</taxon>
        <taxon>Amphipoda</taxon>
        <taxon>Senticaudata</taxon>
        <taxon>Talitrida</taxon>
        <taxon>Talitroidea</taxon>
        <taxon>Hyalellidae</taxon>
        <taxon>Hyalella</taxon>
    </lineage>
</organism>
<evidence type="ECO:0000256" key="5">
    <source>
        <dbReference type="ARBA" id="ARBA00034769"/>
    </source>
</evidence>
<feature type="compositionally biased region" description="Acidic residues" evidence="6">
    <location>
        <begin position="855"/>
        <end position="867"/>
    </location>
</feature>
<dbReference type="InterPro" id="IPR000615">
    <property type="entry name" value="Bestrophin"/>
</dbReference>